<feature type="compositionally biased region" description="Acidic residues" evidence="6">
    <location>
        <begin position="1328"/>
        <end position="1337"/>
    </location>
</feature>
<evidence type="ECO:0000259" key="7">
    <source>
        <dbReference type="Pfam" id="PF18204"/>
    </source>
</evidence>
<feature type="compositionally biased region" description="Acidic residues" evidence="6">
    <location>
        <begin position="2246"/>
        <end position="2296"/>
    </location>
</feature>
<sequence>MSRNIAETTRTLLMITVMVASALMPMAPGAADELRESPAKMHAAVSVDVTSLSIDEGYWDHYEIVLDEAPDGVVIITPSSDNALVTLEPAYLKFDKVNYDEPQFVKVFTEWDLDGADTTATISHTVGGTDTVFASASVADVSVTGVDQHTDTDGDGVHDGIDDDDDDDGVADSDEVDGCDLLADCDGDGTNDDTDEFPTDSSEDTDSDGDGTGDNADWDDADDTEDTDTDGDGVGDNADEYPDDANETTDTDGDGVGDNGDDFPSDATEDTDTDGDGVGDNADEYPDDANETTDTDGDGVGDNGDDFPSDATEDTDTDGDGVGDNTDWNASDASEWNDNDGDGTGDNADLDDDDDTVNDTDEESNSTLDCSVSTDCDGDGYGDADDAFDLDPEAWDDTDGDGLADSFPNLLVVTDIGCQVSVASTDTDSDGDTEEDAECEFTLPAGGSMTLYVQTGTWSGEVGVKLTHPDGTQTVWAHGTWGAYNNGFFDLGTFTDAGDYVVQMYDSYGDGCNPSTYGCYVHADAGTTMAMPSTSGYGTSVDYDDDGDGFDDEDEDTCGTDSMNGTDVPTDTDGDGLCDDGVDSDDDDDGVDDADEEAGCELVSDCDADGFDDASDCCDNDDTEAADMDGDGIGDNSDSDVDGDGYSNANDAFPSDATEWNDNDGDGVGDNADADDDTCPTDTTCGTFTGMGSASYDYYPGDGVEDANDSFPMTPAEWANNDGDMWGDNADYDDDNDGIGDDVDTDMDGDGWSNDEEDTDCVGDGGDSTSNQTTPSDIDADGTCDYLDADMDGDGTDNSADAFPDDECADTDTDGDGDPDTIVSGCTTTLTEDDDDDFDASAGPTVIITFEAYDSYGDGGLDLWVYIGTTEVCAISASTATDSCDVTASGADQLDVYVAQDLWGYYGESSAAAFVDGVEVFSWDGTSDYGAYVAGYYGYTGTSAELAGSLLGSDHIAALTITFEAYDSYGDGGLDLWVYIGTTEVCAISSSTATDTCEVTADSGDQLDVYVAQDLWGYYGESSAAAFVDGEEVYSWDGYYDYDAYVAGYYGYTGVNASLADSLLADDYIVSTVWSDADETTCGTDPQDEDDTPTDTDGDNLCDDIQDDDNDDDGFSNADEADCGESNSNTSDTDYPTDTDLDGTCDGLDDDDDDDGTADADDVFPLDDTEDSDNDADGTGDNADTDDDDDGTADTDDAFPLDECADTDTDGDGDPDSVTGPNCVTTLTVDDDDDNDGYSDADEATCGSHRWNAADTPDDTDGDGLCDDGVDDDDDGDTILDVDEADGSGIPSDCLVLVDCDGDGVDDVDEADGSGLSPAVECAASTDCDGDGTDDGSDPFPVDASEDTDTDGDGTGDNSDGDIDGDFVANDWDGCPYDGSGWLDTDGDGTCDVSDDDDDDDGVDDVDDAFPLDDSESADLDGDGIGDNADADDDGDGVDDADDECPTDSSGSTDTDGDGACDASDADDDGDGVDDADEEAGCDLVTDCDGDGVDDYDDAFDNNANVTMDTDGDGQADDFNSNAPGAVTYTIDTQSYGDMTIQVYDLQSSLPLCVLETTGPGGDSFDYPATSGPDAANPESTDSASCTVTSSNGIEIFVGIPYITYWAAYYGYNTPNVNVTTDNDVLGNSSYNAQYSWYSGNAQANIDELIYSSQPDVDGVLLDADDDNDGYSDEDEDTNCAAGGGDSLDDSVWPDDNDQDGICDYVDDDDDNDGYSDVHESTECDGNDPFDADDVPADNDLDGICDTADSDDDNDGTDDDDDWAPFNAAEDSDTDHDGTGDNEDDDADGDGVPDDEDSEPTDRCSSDDTDGDGLTSFYSDCSTLGFYSTMNANEGDNAGDGLSDGDWVGITDYTGLFGGAYEGDQWFQVSDTDGVFRVYFDHATGVSDIEVTIGIASTDWDDADYLKAYWVDDDGTDYVLQDSRWYMDGDLDSYPFEGSWITGTFPIASHEFDDGSSVSGDGYAVAEFSSSSAAEAFGLDAVSYLDADGDVIASTGFEDPSEDLGGYYQSPAAEQVGTYTIEVFDSYGDGGHAITASMDGMTLCSISQYGYTSYDSCTFDAEGYPGDMLDVDVDTDSYASEGSMTITFNDGTTASETWSDDTSFSYAHAGDPIMAMEGTYTIGIDDSYGDGGHAIDAYFEGESVCTIGMYDYSSSDSCSFTGTGFDDAVLDIDVFSDAWPYEGTLTITFPDGTTATETWSADTSFSYSQHSGTEVDAGAAAGEVMLSNGWGATVHVDTSGYWQGTLDDDDDGDGIDDADDSFPLDADEWGDYDGDGIGDNADEDDDGDGVDDDDDDFPMHSQATTDTDGDGMPNEIAWTTGDVHDGFETGNFSGFDDFSANGWERSGDAYFGLATGTDFDGYAARAGIVSDSESTSLEVSIYTEAGYVEFDYWISSEDRYDTLCFYVDGIEEFCDSGQTPSDTHALVHGDEFLCNTPGSYGDSIPLTWVEDGWSDCGDTDGDGVSDDENTSSVWQALSGHVGVWVDAGDHTLTWTYSKDDTVSGGQDRAWLDNVMIPYLVLGAGECDTDEDGNETDDCNIEDMDDDADGVDDVDDDCPTDAGEQVDTDGDGYCDNQDADDDNDGVYDYNDDMPLDGNETTDADGDGIGDNADTDDDNDGCPDDEDDLPLDDSDCVDTDGDGLGDDADPDDDGDNVMDENDPFPYDGTAWADNDGDGIPDFNGDPPFMGNFEGGAIPSGWTTFGDAEWFVQSNVVINGSFSAQSGDIDDAETSSLELSIDTLGGTYSFAYETSTEGYWDYLRFYLDGSLVNSWSGLTSGTQSGTISAGYHTFEWMYYKDFSVSSYDDTVWVDDITLPISQTWVNNDTDDDNDGVMDDYDMDPNDPCVAMDTDGDGAPDWVMSGDYDMSGSGDPEFIVNCDDSGWYEDWDDDGDGWGDVEEWLCGSDDLNGSDVPVDMDYDWICDALDDDLDNDGVSNPIDCESYFFDDDFDDDGFLDCLVDNFNAADSSDDGEVDWAELFVYFGGDLSVEEEGHTFVCHDNGTEYEIPFEWVNDGWEDCPNGEDEPQDWMGGGENGTEPDGVTDNWFDCFDGTNISMDLVNDGFDDCSDGEDEYHEDEFGAGLSEEEFNWTWEYLLMFDADNSSTIGFDEYWELNNCEAGPGCEDGFLDELGLENPGWSGEDTVWDLFPFDPSEAYDNDGDGTGDNADNDDDNDGVTDALDEFPFDSTEWEDLDGDGIGDNSDNDTDGDGIPNDVDQFDMDPEASSDNDGDGADDESDTDDDNDGVPDVSDWAPNDPNEWNDNDGDGIGDNEDTDDDNDGEADFEDAFPLDATETADADGDGLGDGSDPDDDNDGVPDGLDAFPMDPNESRDLDGDGIGDNADSDMDEDGVSNADDAFPQNSAEWLDTDGDNIGDNADPDQDGDGELNEADPYPLDPTEWDDTDGDGIGDNTDDDDDGDGYSDSVEAACGTDSKKLSSTPSDFDGDGDCDAIDTSDSRSEAAKGENAQPELGFTPGFPSVLAAISLLGAAMLGRRKDD</sequence>
<feature type="compositionally biased region" description="Acidic residues" evidence="6">
    <location>
        <begin position="542"/>
        <end position="558"/>
    </location>
</feature>
<feature type="region of interest" description="Disordered" evidence="6">
    <location>
        <begin position="2524"/>
        <end position="2662"/>
    </location>
</feature>
<feature type="compositionally biased region" description="Low complexity" evidence="6">
    <location>
        <begin position="559"/>
        <end position="569"/>
    </location>
</feature>
<feature type="compositionally biased region" description="Acidic residues" evidence="6">
    <location>
        <begin position="1770"/>
        <end position="1799"/>
    </location>
</feature>
<feature type="compositionally biased region" description="Acidic residues" evidence="6">
    <location>
        <begin position="2526"/>
        <end position="2660"/>
    </location>
</feature>
<feature type="compositionally biased region" description="Acidic residues" evidence="6">
    <location>
        <begin position="622"/>
        <end position="643"/>
    </location>
</feature>
<evidence type="ECO:0000313" key="8">
    <source>
        <dbReference type="EMBL" id="AIE96997.1"/>
    </source>
</evidence>
<comment type="subcellular location">
    <subcellularLocation>
        <location evidence="1">Secreted</location>
    </subcellularLocation>
</comment>
<dbReference type="PANTHER" id="PTHR10199:SF119">
    <property type="entry name" value="RE20510P"/>
    <property type="match status" value="1"/>
</dbReference>
<feature type="compositionally biased region" description="Acidic residues" evidence="6">
    <location>
        <begin position="3215"/>
        <end position="3244"/>
    </location>
</feature>
<accession>A0A075G5G9</accession>
<feature type="compositionally biased region" description="Acidic residues" evidence="6">
    <location>
        <begin position="1455"/>
        <end position="1481"/>
    </location>
</feature>
<feature type="compositionally biased region" description="Acidic residues" evidence="6">
    <location>
        <begin position="803"/>
        <end position="819"/>
    </location>
</feature>
<name>A0A075G5G9_9EURY</name>
<evidence type="ECO:0000256" key="4">
    <source>
        <dbReference type="ARBA" id="ARBA00022837"/>
    </source>
</evidence>
<evidence type="ECO:0000256" key="1">
    <source>
        <dbReference type="ARBA" id="ARBA00004613"/>
    </source>
</evidence>
<dbReference type="InterPro" id="IPR028974">
    <property type="entry name" value="TSP_type-3_rpt"/>
</dbReference>
<feature type="compositionally biased region" description="Acidic residues" evidence="6">
    <location>
        <begin position="1663"/>
        <end position="1678"/>
    </location>
</feature>
<feature type="region of interest" description="Disordered" evidence="6">
    <location>
        <begin position="2243"/>
        <end position="2315"/>
    </location>
</feature>
<dbReference type="GO" id="GO:0005509">
    <property type="term" value="F:calcium ion binding"/>
    <property type="evidence" value="ECO:0007669"/>
    <property type="project" value="InterPro"/>
</dbReference>
<feature type="domain" description="PGF-CTERM archaeal protein-sorting signal" evidence="7">
    <location>
        <begin position="3473"/>
        <end position="3495"/>
    </location>
</feature>
<feature type="compositionally biased region" description="Polar residues" evidence="6">
    <location>
        <begin position="767"/>
        <end position="776"/>
    </location>
</feature>
<feature type="region of interest" description="Disordered" evidence="6">
    <location>
        <begin position="1658"/>
        <end position="1811"/>
    </location>
</feature>
<evidence type="ECO:0000256" key="3">
    <source>
        <dbReference type="ARBA" id="ARBA00022729"/>
    </source>
</evidence>
<feature type="compositionally biased region" description="Acidic residues" evidence="6">
    <location>
        <begin position="161"/>
        <end position="321"/>
    </location>
</feature>
<evidence type="ECO:0000256" key="2">
    <source>
        <dbReference type="ARBA" id="ARBA00022525"/>
    </source>
</evidence>
<evidence type="ECO:0000256" key="6">
    <source>
        <dbReference type="SAM" id="MobiDB-lite"/>
    </source>
</evidence>
<reference evidence="8" key="1">
    <citation type="journal article" date="2014" name="Genome Biol. Evol.">
        <title>Pangenome evidence for extensive interdomain horizontal transfer affecting lineage core and shell genes in uncultured planktonic thaumarchaeota and euryarchaeota.</title>
        <authorList>
            <person name="Deschamps P."/>
            <person name="Zivanovic Y."/>
            <person name="Moreira D."/>
            <person name="Rodriguez-Valera F."/>
            <person name="Lopez-Garcia P."/>
        </authorList>
    </citation>
    <scope>NUCLEOTIDE SEQUENCE</scope>
</reference>
<dbReference type="Gene3D" id="4.10.1080.10">
    <property type="entry name" value="TSP type-3 repeat"/>
    <property type="match status" value="8"/>
</dbReference>
<feature type="compositionally biased region" description="Acidic residues" evidence="6">
    <location>
        <begin position="1687"/>
        <end position="1714"/>
    </location>
</feature>
<feature type="compositionally biased region" description="Acidic residues" evidence="6">
    <location>
        <begin position="778"/>
        <end position="795"/>
    </location>
</feature>
<feature type="region of interest" description="Disordered" evidence="6">
    <location>
        <begin position="146"/>
        <end position="374"/>
    </location>
</feature>
<feature type="compositionally biased region" description="Acidic residues" evidence="6">
    <location>
        <begin position="3365"/>
        <end position="3388"/>
    </location>
</feature>
<feature type="compositionally biased region" description="Acidic residues" evidence="6">
    <location>
        <begin position="1256"/>
        <end position="1286"/>
    </location>
</feature>
<feature type="region of interest" description="Disordered" evidence="6">
    <location>
        <begin position="726"/>
        <end position="820"/>
    </location>
</feature>
<dbReference type="InterPro" id="IPR018247">
    <property type="entry name" value="EF_Hand_1_Ca_BS"/>
</dbReference>
<feature type="compositionally biased region" description="Acidic residues" evidence="6">
    <location>
        <begin position="3258"/>
        <end position="3314"/>
    </location>
</feature>
<feature type="compositionally biased region" description="Acidic residues" evidence="6">
    <location>
        <begin position="730"/>
        <end position="761"/>
    </location>
</feature>
<dbReference type="Pfam" id="PF18204">
    <property type="entry name" value="PGF-CTERM"/>
    <property type="match status" value="1"/>
</dbReference>
<feature type="compositionally biased region" description="Acidic residues" evidence="6">
    <location>
        <begin position="3153"/>
        <end position="3207"/>
    </location>
</feature>
<feature type="compositionally biased region" description="Basic and acidic residues" evidence="6">
    <location>
        <begin position="148"/>
        <end position="160"/>
    </location>
</feature>
<keyword evidence="3" id="KW-0732">Signal</keyword>
<dbReference type="PROSITE" id="PS00018">
    <property type="entry name" value="EF_HAND_1"/>
    <property type="match status" value="1"/>
</dbReference>
<feature type="region of interest" description="Disordered" evidence="6">
    <location>
        <begin position="3139"/>
        <end position="3473"/>
    </location>
</feature>
<feature type="compositionally biased region" description="Acidic residues" evidence="6">
    <location>
        <begin position="1135"/>
        <end position="1215"/>
    </location>
</feature>
<feature type="compositionally biased region" description="Acidic residues" evidence="6">
    <location>
        <begin position="3397"/>
        <end position="3419"/>
    </location>
</feature>
<feature type="compositionally biased region" description="Acidic residues" evidence="6">
    <location>
        <begin position="1229"/>
        <end position="1243"/>
    </location>
</feature>
<evidence type="ECO:0000256" key="5">
    <source>
        <dbReference type="ARBA" id="ARBA00023157"/>
    </source>
</evidence>
<feature type="compositionally biased region" description="Acidic residues" evidence="6">
    <location>
        <begin position="659"/>
        <end position="679"/>
    </location>
</feature>
<dbReference type="InterPro" id="IPR002172">
    <property type="entry name" value="LDrepeatLR_classA_rpt"/>
</dbReference>
<dbReference type="Pfam" id="PF18884">
    <property type="entry name" value="TSP3_bac"/>
    <property type="match status" value="3"/>
</dbReference>
<dbReference type="InterPro" id="IPR026371">
    <property type="entry name" value="PGF_CTERM"/>
</dbReference>
<feature type="compositionally biased region" description="Acidic residues" evidence="6">
    <location>
        <begin position="1344"/>
        <end position="1365"/>
    </location>
</feature>
<feature type="compositionally biased region" description="Acidic residues" evidence="6">
    <location>
        <begin position="3442"/>
        <end position="3452"/>
    </location>
</feature>
<dbReference type="EMBL" id="KF900495">
    <property type="protein sequence ID" value="AIE96997.1"/>
    <property type="molecule type" value="Genomic_DNA"/>
</dbReference>
<feature type="compositionally biased region" description="Acidic residues" evidence="6">
    <location>
        <begin position="1385"/>
        <end position="1446"/>
    </location>
</feature>
<dbReference type="CDD" id="cd00112">
    <property type="entry name" value="LDLa"/>
    <property type="match status" value="1"/>
</dbReference>
<dbReference type="InterPro" id="IPR059100">
    <property type="entry name" value="TSP3_bac"/>
</dbReference>
<keyword evidence="5" id="KW-1015">Disulfide bond</keyword>
<organism evidence="8">
    <name type="scientific">uncultured marine group II/III euryarchaeote AD1000_88_H01</name>
    <dbReference type="NCBI Taxonomy" id="1457823"/>
    <lineage>
        <taxon>Archaea</taxon>
        <taxon>Methanobacteriati</taxon>
        <taxon>Methanobacteriota</taxon>
        <taxon>environmental samples</taxon>
    </lineage>
</organism>
<feature type="compositionally biased region" description="Acidic residues" evidence="6">
    <location>
        <begin position="1723"/>
        <end position="1763"/>
    </location>
</feature>
<feature type="compositionally biased region" description="Polar residues" evidence="6">
    <location>
        <begin position="1125"/>
        <end position="1134"/>
    </location>
</feature>
<proteinExistence type="predicted"/>
<dbReference type="PANTHER" id="PTHR10199">
    <property type="entry name" value="THROMBOSPONDIN"/>
    <property type="match status" value="1"/>
</dbReference>
<feature type="region of interest" description="Disordered" evidence="6">
    <location>
        <begin position="622"/>
        <end position="686"/>
    </location>
</feature>
<feature type="compositionally biased region" description="Polar residues" evidence="6">
    <location>
        <begin position="365"/>
        <end position="374"/>
    </location>
</feature>
<keyword evidence="2" id="KW-0964">Secreted</keyword>
<dbReference type="SMART" id="SM00192">
    <property type="entry name" value="LDLa"/>
    <property type="match status" value="2"/>
</dbReference>
<keyword evidence="4" id="KW-0106">Calcium</keyword>
<feature type="compositionally biased region" description="Acidic residues" evidence="6">
    <location>
        <begin position="1086"/>
        <end position="1123"/>
    </location>
</feature>
<feature type="region of interest" description="Disordered" evidence="6">
    <location>
        <begin position="539"/>
        <end position="595"/>
    </location>
</feature>
<feature type="compositionally biased region" description="Acidic residues" evidence="6">
    <location>
        <begin position="1300"/>
        <end position="1312"/>
    </location>
</feature>
<feature type="compositionally biased region" description="Acidic residues" evidence="6">
    <location>
        <begin position="335"/>
        <end position="364"/>
    </location>
</feature>
<feature type="compositionally biased region" description="Acidic residues" evidence="6">
    <location>
        <begin position="570"/>
        <end position="595"/>
    </location>
</feature>
<protein>
    <submittedName>
        <fullName evidence="8">OmpA domain-containing protein</fullName>
    </submittedName>
</protein>
<feature type="region of interest" description="Disordered" evidence="6">
    <location>
        <begin position="1078"/>
        <end position="1481"/>
    </location>
</feature>
<feature type="region of interest" description="Disordered" evidence="6">
    <location>
        <begin position="1564"/>
        <end position="1584"/>
    </location>
</feature>
<dbReference type="SUPFAM" id="SSF103647">
    <property type="entry name" value="TSP type-3 repeat"/>
    <property type="match status" value="7"/>
</dbReference>